<proteinExistence type="predicted"/>
<organism evidence="2 3">
    <name type="scientific">Lichenibacterium ramalinae</name>
    <dbReference type="NCBI Taxonomy" id="2316527"/>
    <lineage>
        <taxon>Bacteria</taxon>
        <taxon>Pseudomonadati</taxon>
        <taxon>Pseudomonadota</taxon>
        <taxon>Alphaproteobacteria</taxon>
        <taxon>Hyphomicrobiales</taxon>
        <taxon>Lichenihabitantaceae</taxon>
        <taxon>Lichenibacterium</taxon>
    </lineage>
</organism>
<dbReference type="Pfam" id="PF10604">
    <property type="entry name" value="Polyketide_cyc2"/>
    <property type="match status" value="1"/>
</dbReference>
<dbReference type="SUPFAM" id="SSF55961">
    <property type="entry name" value="Bet v1-like"/>
    <property type="match status" value="1"/>
</dbReference>
<dbReference type="Proteomes" id="UP000289411">
    <property type="component" value="Unassembled WGS sequence"/>
</dbReference>
<dbReference type="OrthoDB" id="9800600at2"/>
<dbReference type="InterPro" id="IPR023393">
    <property type="entry name" value="START-like_dom_sf"/>
</dbReference>
<comment type="caution">
    <text evidence="2">The sequence shown here is derived from an EMBL/GenBank/DDBJ whole genome shotgun (WGS) entry which is preliminary data.</text>
</comment>
<name>A0A4Q2RIK1_9HYPH</name>
<reference evidence="2 3" key="1">
    <citation type="submission" date="2018-09" db="EMBL/GenBank/DDBJ databases">
        <authorList>
            <person name="Grouzdev D.S."/>
            <person name="Krutkina M.S."/>
        </authorList>
    </citation>
    <scope>NUCLEOTIDE SEQUENCE [LARGE SCALE GENOMIC DNA]</scope>
    <source>
        <strain evidence="2 3">RmlP001</strain>
    </source>
</reference>
<accession>A0A4Q2RIK1</accession>
<dbReference type="EMBL" id="QYBC01000001">
    <property type="protein sequence ID" value="RYB07876.1"/>
    <property type="molecule type" value="Genomic_DNA"/>
</dbReference>
<feature type="region of interest" description="Disordered" evidence="1">
    <location>
        <begin position="1"/>
        <end position="35"/>
    </location>
</feature>
<feature type="compositionally biased region" description="Basic residues" evidence="1">
    <location>
        <begin position="10"/>
        <end position="24"/>
    </location>
</feature>
<evidence type="ECO:0000256" key="1">
    <source>
        <dbReference type="SAM" id="MobiDB-lite"/>
    </source>
</evidence>
<gene>
    <name evidence="2" type="ORF">D3272_01800</name>
</gene>
<evidence type="ECO:0000313" key="2">
    <source>
        <dbReference type="EMBL" id="RYB07876.1"/>
    </source>
</evidence>
<reference evidence="2 3" key="2">
    <citation type="submission" date="2019-02" db="EMBL/GenBank/DDBJ databases">
        <title>'Lichenibacterium ramalinii' gen. nov. sp. nov., 'Lichenibacterium minor' gen. nov. sp. nov.</title>
        <authorList>
            <person name="Pankratov T."/>
        </authorList>
    </citation>
    <scope>NUCLEOTIDE SEQUENCE [LARGE SCALE GENOMIC DNA]</scope>
    <source>
        <strain evidence="2 3">RmlP001</strain>
    </source>
</reference>
<dbReference type="PANTHER" id="PTHR36166:SF1">
    <property type="entry name" value="SRPBCC DOMAIN-CONTAINING PROTEIN"/>
    <property type="match status" value="1"/>
</dbReference>
<dbReference type="CDD" id="cd07822">
    <property type="entry name" value="SRPBCC_4"/>
    <property type="match status" value="1"/>
</dbReference>
<protein>
    <submittedName>
        <fullName evidence="2">SRPBCC domain-containing protein</fullName>
    </submittedName>
</protein>
<dbReference type="InterPro" id="IPR019587">
    <property type="entry name" value="Polyketide_cyclase/dehydratase"/>
</dbReference>
<dbReference type="PANTHER" id="PTHR36166">
    <property type="entry name" value="CHROMOSOME 9, WHOLE GENOME SHOTGUN SEQUENCE"/>
    <property type="match status" value="1"/>
</dbReference>
<keyword evidence="3" id="KW-1185">Reference proteome</keyword>
<evidence type="ECO:0000313" key="3">
    <source>
        <dbReference type="Proteomes" id="UP000289411"/>
    </source>
</evidence>
<dbReference type="AlphaFoldDB" id="A0A4Q2RIK1"/>
<sequence>MGVNPLEGRHKARRPGVGHARTRRGGPSSHPGRTTMTSITASIGIAAPPAAVWKVLMDWDRYPDWNPMLRGIAGQQRRGAKITVSIASPVGTLAIPAVVTRIAANSGITWHSKMRLSGLFDRDHVIELSPDPVGCRLTQTQTFAGLLAPGASVVATRTVRDGLEKMNAALRDRVEAAR</sequence>
<dbReference type="Gene3D" id="3.30.530.20">
    <property type="match status" value="1"/>
</dbReference>